<feature type="compositionally biased region" description="Basic and acidic residues" evidence="1">
    <location>
        <begin position="100"/>
        <end position="145"/>
    </location>
</feature>
<feature type="compositionally biased region" description="Basic and acidic residues" evidence="1">
    <location>
        <begin position="83"/>
        <end position="93"/>
    </location>
</feature>
<evidence type="ECO:0000256" key="2">
    <source>
        <dbReference type="SAM" id="SignalP"/>
    </source>
</evidence>
<keyword evidence="2" id="KW-0732">Signal</keyword>
<accession>A0ABS7J7H2</accession>
<name>A0ABS7J7H2_9SPHN</name>
<sequence length="365" mass="41145">MRTLLMGAAAIALAASGAYAEPGKGNNNKGNGKNQAAAQVERGKADRGAQRSDSGKSDRSAQKSGNAKSNLGAQRPDNGNNRGKAETRTEKRVVQQQERSNQRKEPPRQVKRRDDRKEASRQADKRTDSRVDQRPDRRDSGQYDRKTIRYVDRARYDRDRTFLVRDRDRSVIDGCPPGLAKKYNGCMPPGQAKQRYENYRPWNGYDYRPRLFGLTNYSTGRYYYDDGYLLRPASNGLIAGYIPLLGGALAVGNPWPSNYNSYAVPDYYVDYYDLGPASSYRYADNVIYRVDPSDAAIISVAALLTGNEFVIGQSMPQGYDVYNVPYAYRDRYYDTSDASYRYSDGYVYQIDPETQLISAAIDLLI</sequence>
<proteinExistence type="predicted"/>
<feature type="compositionally biased region" description="Polar residues" evidence="1">
    <location>
        <begin position="62"/>
        <end position="81"/>
    </location>
</feature>
<dbReference type="RefSeq" id="WP_221558709.1">
    <property type="nucleotide sequence ID" value="NZ_JAIGNO010000007.1"/>
</dbReference>
<feature type="chain" id="PRO_5045050294" evidence="2">
    <location>
        <begin position="21"/>
        <end position="365"/>
    </location>
</feature>
<dbReference type="Proteomes" id="UP000755104">
    <property type="component" value="Unassembled WGS sequence"/>
</dbReference>
<evidence type="ECO:0000313" key="3">
    <source>
        <dbReference type="EMBL" id="MBX7483266.1"/>
    </source>
</evidence>
<gene>
    <name evidence="3" type="ORF">K3174_12060</name>
</gene>
<feature type="signal peptide" evidence="2">
    <location>
        <begin position="1"/>
        <end position="20"/>
    </location>
</feature>
<comment type="caution">
    <text evidence="3">The sequence shown here is derived from an EMBL/GenBank/DDBJ whole genome shotgun (WGS) entry which is preliminary data.</text>
</comment>
<organism evidence="3 4">
    <name type="scientific">Qipengyuania qiaonensis</name>
    <dbReference type="NCBI Taxonomy" id="2867240"/>
    <lineage>
        <taxon>Bacteria</taxon>
        <taxon>Pseudomonadati</taxon>
        <taxon>Pseudomonadota</taxon>
        <taxon>Alphaproteobacteria</taxon>
        <taxon>Sphingomonadales</taxon>
        <taxon>Erythrobacteraceae</taxon>
        <taxon>Qipengyuania</taxon>
    </lineage>
</organism>
<dbReference type="EMBL" id="JAIGNO010000007">
    <property type="protein sequence ID" value="MBX7483266.1"/>
    <property type="molecule type" value="Genomic_DNA"/>
</dbReference>
<feature type="region of interest" description="Disordered" evidence="1">
    <location>
        <begin position="19"/>
        <end position="145"/>
    </location>
</feature>
<evidence type="ECO:0000313" key="4">
    <source>
        <dbReference type="Proteomes" id="UP000755104"/>
    </source>
</evidence>
<feature type="compositionally biased region" description="Low complexity" evidence="1">
    <location>
        <begin position="19"/>
        <end position="34"/>
    </location>
</feature>
<protein>
    <submittedName>
        <fullName evidence="3">Uncharacterized protein</fullName>
    </submittedName>
</protein>
<feature type="compositionally biased region" description="Basic and acidic residues" evidence="1">
    <location>
        <begin position="41"/>
        <end position="61"/>
    </location>
</feature>
<keyword evidence="4" id="KW-1185">Reference proteome</keyword>
<evidence type="ECO:0000256" key="1">
    <source>
        <dbReference type="SAM" id="MobiDB-lite"/>
    </source>
</evidence>
<reference evidence="3 4" key="1">
    <citation type="submission" date="2021-08" db="EMBL/GenBank/DDBJ databases">
        <title>Comparative Genomics Analysis of the Genus Qipengyuania Reveals Extensive Genetic Diversity and Metabolic Versatility, Including the Description of Fifteen Novel Species.</title>
        <authorList>
            <person name="Liu Y."/>
        </authorList>
    </citation>
    <scope>NUCLEOTIDE SEQUENCE [LARGE SCALE GENOMIC DNA]</scope>
    <source>
        <strain evidence="3 4">6D47A</strain>
    </source>
</reference>